<proteinExistence type="predicted"/>
<dbReference type="Pfam" id="PF13405">
    <property type="entry name" value="EF-hand_6"/>
    <property type="match status" value="1"/>
</dbReference>
<gene>
    <name evidence="3" type="ORF">L3X38_007391</name>
</gene>
<dbReference type="InterPro" id="IPR013103">
    <property type="entry name" value="RVT_2"/>
</dbReference>
<dbReference type="InterPro" id="IPR018247">
    <property type="entry name" value="EF_Hand_1_Ca_BS"/>
</dbReference>
<dbReference type="AlphaFoldDB" id="A0AAD5F5V7"/>
<dbReference type="EMBL" id="JAJFAZ020000001">
    <property type="protein sequence ID" value="KAI5354496.1"/>
    <property type="molecule type" value="Genomic_DNA"/>
</dbReference>
<comment type="caution">
    <text evidence="3">The sequence shown here is derived from an EMBL/GenBank/DDBJ whole genome shotgun (WGS) entry which is preliminary data.</text>
</comment>
<dbReference type="GO" id="GO:0005509">
    <property type="term" value="F:calcium ion binding"/>
    <property type="evidence" value="ECO:0007669"/>
    <property type="project" value="InterPro"/>
</dbReference>
<dbReference type="InterPro" id="IPR012337">
    <property type="entry name" value="RNaseH-like_sf"/>
</dbReference>
<dbReference type="InterPro" id="IPR011992">
    <property type="entry name" value="EF-hand-dom_pair"/>
</dbReference>
<protein>
    <recommendedName>
        <fullName evidence="2">EF-hand domain-containing protein</fullName>
    </recommendedName>
</protein>
<evidence type="ECO:0000256" key="1">
    <source>
        <dbReference type="ARBA" id="ARBA00022837"/>
    </source>
</evidence>
<accession>A0AAD5F5V7</accession>
<dbReference type="PROSITE" id="PS00018">
    <property type="entry name" value="EF_HAND_1"/>
    <property type="match status" value="1"/>
</dbReference>
<evidence type="ECO:0000259" key="2">
    <source>
        <dbReference type="PROSITE" id="PS50222"/>
    </source>
</evidence>
<dbReference type="Gene3D" id="1.10.238.10">
    <property type="entry name" value="EF-hand"/>
    <property type="match status" value="1"/>
</dbReference>
<evidence type="ECO:0000313" key="3">
    <source>
        <dbReference type="EMBL" id="KAI5354496.1"/>
    </source>
</evidence>
<dbReference type="PROSITE" id="PS50222">
    <property type="entry name" value="EF_HAND_2"/>
    <property type="match status" value="1"/>
</dbReference>
<name>A0AAD5F5V7_PRUDU</name>
<dbReference type="GO" id="GO:0003676">
    <property type="term" value="F:nucleic acid binding"/>
    <property type="evidence" value="ECO:0007669"/>
    <property type="project" value="InterPro"/>
</dbReference>
<keyword evidence="4" id="KW-1185">Reference proteome</keyword>
<dbReference type="InterPro" id="IPR036397">
    <property type="entry name" value="RNaseH_sf"/>
</dbReference>
<feature type="domain" description="EF-hand" evidence="2">
    <location>
        <begin position="19"/>
        <end position="54"/>
    </location>
</feature>
<dbReference type="Pfam" id="PF07727">
    <property type="entry name" value="RVT_2"/>
    <property type="match status" value="1"/>
</dbReference>
<dbReference type="InterPro" id="IPR002048">
    <property type="entry name" value="EF_hand_dom"/>
</dbReference>
<organism evidence="3 4">
    <name type="scientific">Prunus dulcis</name>
    <name type="common">Almond</name>
    <name type="synonym">Amygdalus dulcis</name>
    <dbReference type="NCBI Taxonomy" id="3755"/>
    <lineage>
        <taxon>Eukaryota</taxon>
        <taxon>Viridiplantae</taxon>
        <taxon>Streptophyta</taxon>
        <taxon>Embryophyta</taxon>
        <taxon>Tracheophyta</taxon>
        <taxon>Spermatophyta</taxon>
        <taxon>Magnoliopsida</taxon>
        <taxon>eudicotyledons</taxon>
        <taxon>Gunneridae</taxon>
        <taxon>Pentapetalae</taxon>
        <taxon>rosids</taxon>
        <taxon>fabids</taxon>
        <taxon>Rosales</taxon>
        <taxon>Rosaceae</taxon>
        <taxon>Amygdaloideae</taxon>
        <taxon>Amygdaleae</taxon>
        <taxon>Prunus</taxon>
    </lineage>
</organism>
<evidence type="ECO:0000313" key="4">
    <source>
        <dbReference type="Proteomes" id="UP001054821"/>
    </source>
</evidence>
<keyword evidence="1" id="KW-0106">Calcium</keyword>
<sequence>MGYHSKLDKVRNKRAKFPYTKEQIRNVFKRHDKNGDGQLSKDELMQPSKNLARYGLLVELGLLNDIFSASSLTMPSIEALYISNRSGGAKLGVLVTTTTSSLYVTPSAYNGAEYVNKVLHSYFQEHEILHETTCPYTPQQNGVDEGKNHQNFEITHASLRVSCSLRHHWTNLRLMFPSHLISLFLSHFGIGSIIARYCPFWAPLSALTVLFLGITSNFPVNSHDSEASELSKGLVLDGADNICAAPLSTTFPVPGPKSPHANILEEIAPCHEKYGYEQSNARHTLFLKRKNGKLTALIIYADDMIVTSDDLDEIGKLKGYFASEFDMKDLGGL</sequence>
<reference evidence="3 4" key="1">
    <citation type="journal article" date="2022" name="G3 (Bethesda)">
        <title>Whole-genome sequence and methylome profiling of the almond [Prunus dulcis (Mill.) D.A. Webb] cultivar 'Nonpareil'.</title>
        <authorList>
            <person name="D'Amico-Willman K.M."/>
            <person name="Ouma W.Z."/>
            <person name="Meulia T."/>
            <person name="Sideli G.M."/>
            <person name="Gradziel T.M."/>
            <person name="Fresnedo-Ramirez J."/>
        </authorList>
    </citation>
    <scope>NUCLEOTIDE SEQUENCE [LARGE SCALE GENOMIC DNA]</scope>
    <source>
        <strain evidence="3">Clone GOH B32 T37-40</strain>
    </source>
</reference>
<dbReference type="SUPFAM" id="SSF53098">
    <property type="entry name" value="Ribonuclease H-like"/>
    <property type="match status" value="1"/>
</dbReference>
<dbReference type="Gene3D" id="3.30.420.10">
    <property type="entry name" value="Ribonuclease H-like superfamily/Ribonuclease H"/>
    <property type="match status" value="1"/>
</dbReference>
<dbReference type="Proteomes" id="UP001054821">
    <property type="component" value="Chromosome 1"/>
</dbReference>
<dbReference type="SUPFAM" id="SSF47473">
    <property type="entry name" value="EF-hand"/>
    <property type="match status" value="1"/>
</dbReference>